<protein>
    <submittedName>
        <fullName evidence="1">Uncharacterized protein</fullName>
    </submittedName>
</protein>
<comment type="caution">
    <text evidence="1">The sequence shown here is derived from an EMBL/GenBank/DDBJ whole genome shotgun (WGS) entry which is preliminary data.</text>
</comment>
<dbReference type="AlphaFoldDB" id="A0A829HBX3"/>
<evidence type="ECO:0000313" key="2">
    <source>
        <dbReference type="Proteomes" id="UP000014523"/>
    </source>
</evidence>
<name>A0A829HBX3_9GAMM</name>
<organism evidence="1 2">
    <name type="scientific">Acinetobacter gyllenbergii CIP 110306 = MTCC 11365</name>
    <dbReference type="NCBI Taxonomy" id="1217657"/>
    <lineage>
        <taxon>Bacteria</taxon>
        <taxon>Pseudomonadati</taxon>
        <taxon>Pseudomonadota</taxon>
        <taxon>Gammaproteobacteria</taxon>
        <taxon>Moraxellales</taxon>
        <taxon>Moraxellaceae</taxon>
        <taxon>Acinetobacter</taxon>
    </lineage>
</organism>
<gene>
    <name evidence="1" type="ORF">F957_03941</name>
</gene>
<reference evidence="1 2" key="1">
    <citation type="submission" date="2013-06" db="EMBL/GenBank/DDBJ databases">
        <title>The Genome Sequence of Acinetobacter gyllenbergii CIP 110306.</title>
        <authorList>
            <consortium name="The Broad Institute Genome Sequencing Platform"/>
            <consortium name="The Broad Institute Genome Sequencing Center for Infectious Disease"/>
            <person name="Cerqueira G."/>
            <person name="Feldgarden M."/>
            <person name="Courvalin P."/>
            <person name="Perichon B."/>
            <person name="Grillot-Courvalin C."/>
            <person name="Clermont D."/>
            <person name="Rocha E."/>
            <person name="Yoon E.-J."/>
            <person name="Nemec A."/>
            <person name="Young S.K."/>
            <person name="Zeng Q."/>
            <person name="Gargeya S."/>
            <person name="Fitzgerald M."/>
            <person name="Abouelleil A."/>
            <person name="Alvarado L."/>
            <person name="Berlin A.M."/>
            <person name="Chapman S.B."/>
            <person name="Dewar J."/>
            <person name="Goldberg J."/>
            <person name="Griggs A."/>
            <person name="Gujja S."/>
            <person name="Hansen M."/>
            <person name="Howarth C."/>
            <person name="Imamovic A."/>
            <person name="Larimer J."/>
            <person name="McCowan C."/>
            <person name="Murphy C."/>
            <person name="Pearson M."/>
            <person name="Priest M."/>
            <person name="Roberts A."/>
            <person name="Saif S."/>
            <person name="Shea T."/>
            <person name="Sykes S."/>
            <person name="Wortman J."/>
            <person name="Nusbaum C."/>
            <person name="Birren B."/>
        </authorList>
    </citation>
    <scope>NUCLEOTIDE SEQUENCE [LARGE SCALE GENOMIC DNA]</scope>
    <source>
        <strain evidence="1 2">CIP 110306</strain>
    </source>
</reference>
<proteinExistence type="predicted"/>
<sequence>MTKENPINQTHLIIASISASFAKALDKHNPGFKEEFLKQLGEHYKEIKNYSQPHTEALETLTWTRDFLNKE</sequence>
<dbReference type="Proteomes" id="UP000014523">
    <property type="component" value="Unassembled WGS sequence"/>
</dbReference>
<accession>A0A829HBX3</accession>
<keyword evidence="2" id="KW-1185">Reference proteome</keyword>
<evidence type="ECO:0000313" key="1">
    <source>
        <dbReference type="EMBL" id="EPF70807.1"/>
    </source>
</evidence>
<dbReference type="RefSeq" id="WP_016540016.1">
    <property type="nucleotide sequence ID" value="NZ_ASQH01000001.1"/>
</dbReference>
<dbReference type="EMBL" id="ATGG01000057">
    <property type="protein sequence ID" value="EPF70807.1"/>
    <property type="molecule type" value="Genomic_DNA"/>
</dbReference>